<dbReference type="SUPFAM" id="SSF52218">
    <property type="entry name" value="Flavoproteins"/>
    <property type="match status" value="1"/>
</dbReference>
<reference evidence="9" key="1">
    <citation type="submission" date="2021-01" db="EMBL/GenBank/DDBJ databases">
        <title>Genome public.</title>
        <authorList>
            <person name="Liu C."/>
            <person name="Sun Q."/>
        </authorList>
    </citation>
    <scope>NUCLEOTIDE SEQUENCE</scope>
    <source>
        <strain evidence="9">YIM B02565</strain>
    </source>
</reference>
<proteinExistence type="predicted"/>
<dbReference type="RefSeq" id="WP_202768620.1">
    <property type="nucleotide sequence ID" value="NZ_JAESWA010000023.1"/>
</dbReference>
<dbReference type="PANTHER" id="PTHR24960">
    <property type="entry name" value="PHOTOSYSTEM I IRON-SULFUR CENTER-RELATED"/>
    <property type="match status" value="1"/>
</dbReference>
<comment type="cofactor">
    <cofactor evidence="1">
        <name>[4Fe-4S] cluster</name>
        <dbReference type="ChEBI" id="CHEBI:49883"/>
    </cofactor>
</comment>
<feature type="domain" description="4Fe-4S ferredoxin-type" evidence="8">
    <location>
        <begin position="187"/>
        <end position="216"/>
    </location>
</feature>
<dbReference type="Gene3D" id="3.30.70.20">
    <property type="match status" value="1"/>
</dbReference>
<protein>
    <recommendedName>
        <fullName evidence="3">Ferredoxin</fullName>
    </recommendedName>
</protein>
<comment type="caution">
    <text evidence="9">The sequence shown here is derived from an EMBL/GenBank/DDBJ whole genome shotgun (WGS) entry which is preliminary data.</text>
</comment>
<evidence type="ECO:0000256" key="6">
    <source>
        <dbReference type="ARBA" id="ARBA00023004"/>
    </source>
</evidence>
<keyword evidence="10" id="KW-1185">Reference proteome</keyword>
<evidence type="ECO:0000256" key="5">
    <source>
        <dbReference type="ARBA" id="ARBA00022723"/>
    </source>
</evidence>
<dbReference type="GO" id="GO:0051539">
    <property type="term" value="F:4 iron, 4 sulfur cluster binding"/>
    <property type="evidence" value="ECO:0007669"/>
    <property type="project" value="UniProtKB-KW"/>
</dbReference>
<feature type="domain" description="4Fe-4S ferredoxin-type" evidence="8">
    <location>
        <begin position="217"/>
        <end position="244"/>
    </location>
</feature>
<sequence length="263" mass="30105">MKGAILYFSLTGNTKLACEYIKGKVQNVDFDLLDMRGGVYDLNKYDIVGFASFADEYNIARFVRSYIENMSLVNKPAFVFSTFGQENGATTKNMAEEISKKGFKVVIDHSLHTPENYPPVIKHSHGFINHPNTIEIDEFNMFINDLTEICKKIKNKETVNEKRVEASFKYNILTKLTGPKMMRTIMGRKKINDELCVQCKKCVSNCPYNAIKMDSFPVFDESKCHGCFACYNLCPTKAIYTKGYNQNFHYPKPNKAVIQKLKL</sequence>
<keyword evidence="4" id="KW-0004">4Fe-4S</keyword>
<evidence type="ECO:0000256" key="2">
    <source>
        <dbReference type="ARBA" id="ARBA00003532"/>
    </source>
</evidence>
<dbReference type="InterPro" id="IPR029039">
    <property type="entry name" value="Flavoprotein-like_sf"/>
</dbReference>
<dbReference type="Gene3D" id="3.40.50.360">
    <property type="match status" value="1"/>
</dbReference>
<dbReference type="SUPFAM" id="SSF54862">
    <property type="entry name" value="4Fe-4S ferredoxins"/>
    <property type="match status" value="1"/>
</dbReference>
<keyword evidence="6" id="KW-0408">Iron</keyword>
<dbReference type="EMBL" id="JAESWA010000023">
    <property type="protein sequence ID" value="MBL4933215.1"/>
    <property type="molecule type" value="Genomic_DNA"/>
</dbReference>
<accession>A0A937FFV5</accession>
<dbReference type="AlphaFoldDB" id="A0A937FFV5"/>
<dbReference type="InterPro" id="IPR047964">
    <property type="entry name" value="EFR1-like"/>
</dbReference>
<keyword evidence="7" id="KW-0411">Iron-sulfur</keyword>
<dbReference type="InterPro" id="IPR050157">
    <property type="entry name" value="PSI_iron-sulfur_center"/>
</dbReference>
<dbReference type="InterPro" id="IPR017900">
    <property type="entry name" value="4Fe4S_Fe_S_CS"/>
</dbReference>
<evidence type="ECO:0000256" key="7">
    <source>
        <dbReference type="ARBA" id="ARBA00023014"/>
    </source>
</evidence>
<dbReference type="InterPro" id="IPR017896">
    <property type="entry name" value="4Fe4S_Fe-S-bd"/>
</dbReference>
<dbReference type="GO" id="GO:0046872">
    <property type="term" value="F:metal ion binding"/>
    <property type="evidence" value="ECO:0007669"/>
    <property type="project" value="UniProtKB-KW"/>
</dbReference>
<dbReference type="PROSITE" id="PS00198">
    <property type="entry name" value="4FE4S_FER_1"/>
    <property type="match status" value="1"/>
</dbReference>
<evidence type="ECO:0000313" key="10">
    <source>
        <dbReference type="Proteomes" id="UP000623681"/>
    </source>
</evidence>
<evidence type="ECO:0000313" key="9">
    <source>
        <dbReference type="EMBL" id="MBL4933215.1"/>
    </source>
</evidence>
<evidence type="ECO:0000256" key="4">
    <source>
        <dbReference type="ARBA" id="ARBA00022485"/>
    </source>
</evidence>
<evidence type="ECO:0000256" key="1">
    <source>
        <dbReference type="ARBA" id="ARBA00001966"/>
    </source>
</evidence>
<keyword evidence="5" id="KW-0479">Metal-binding</keyword>
<dbReference type="PANTHER" id="PTHR24960:SF79">
    <property type="entry name" value="PHOTOSYSTEM I IRON-SULFUR CENTER"/>
    <property type="match status" value="1"/>
</dbReference>
<dbReference type="NCBIfam" id="NF038196">
    <property type="entry name" value="ferrodoxin_EFR1"/>
    <property type="match status" value="1"/>
</dbReference>
<gene>
    <name evidence="9" type="ORF">JK634_15480</name>
</gene>
<dbReference type="InterPro" id="IPR026816">
    <property type="entry name" value="Flavodoxin_dom"/>
</dbReference>
<organism evidence="9 10">
    <name type="scientific">Clostridium paridis</name>
    <dbReference type="NCBI Taxonomy" id="2803863"/>
    <lineage>
        <taxon>Bacteria</taxon>
        <taxon>Bacillati</taxon>
        <taxon>Bacillota</taxon>
        <taxon>Clostridia</taxon>
        <taxon>Eubacteriales</taxon>
        <taxon>Clostridiaceae</taxon>
        <taxon>Clostridium</taxon>
    </lineage>
</organism>
<name>A0A937FFV5_9CLOT</name>
<dbReference type="Proteomes" id="UP000623681">
    <property type="component" value="Unassembled WGS sequence"/>
</dbReference>
<comment type="function">
    <text evidence="2">Ferredoxins are iron-sulfur proteins that transfer electrons in a wide variety of metabolic reactions.</text>
</comment>
<dbReference type="Pfam" id="PF12724">
    <property type="entry name" value="Flavodoxin_5"/>
    <property type="match status" value="1"/>
</dbReference>
<evidence type="ECO:0000259" key="8">
    <source>
        <dbReference type="PROSITE" id="PS51379"/>
    </source>
</evidence>
<evidence type="ECO:0000256" key="3">
    <source>
        <dbReference type="ARBA" id="ARBA00013529"/>
    </source>
</evidence>
<dbReference type="Pfam" id="PF14697">
    <property type="entry name" value="Fer4_21"/>
    <property type="match status" value="1"/>
</dbReference>
<dbReference type="PROSITE" id="PS51379">
    <property type="entry name" value="4FE4S_FER_2"/>
    <property type="match status" value="2"/>
</dbReference>